<proteinExistence type="predicted"/>
<dbReference type="EMBL" id="JAATEN010000004">
    <property type="protein sequence ID" value="NJQ00321.1"/>
    <property type="molecule type" value="Genomic_DNA"/>
</dbReference>
<name>A0ABX1BRG3_9ACTN</name>
<evidence type="ECO:0000313" key="3">
    <source>
        <dbReference type="Proteomes" id="UP000695264"/>
    </source>
</evidence>
<protein>
    <submittedName>
        <fullName evidence="2">DUF397 domain-containing protein</fullName>
    </submittedName>
</protein>
<organism evidence="2 3">
    <name type="scientific">Streptomyces zingiberis</name>
    <dbReference type="NCBI Taxonomy" id="2053010"/>
    <lineage>
        <taxon>Bacteria</taxon>
        <taxon>Bacillati</taxon>
        <taxon>Actinomycetota</taxon>
        <taxon>Actinomycetes</taxon>
        <taxon>Kitasatosporales</taxon>
        <taxon>Streptomycetaceae</taxon>
        <taxon>Streptomyces</taxon>
    </lineage>
</organism>
<feature type="domain" description="DUF397" evidence="1">
    <location>
        <begin position="15"/>
        <end position="64"/>
    </location>
</feature>
<keyword evidence="3" id="KW-1185">Reference proteome</keyword>
<dbReference type="InterPro" id="IPR007278">
    <property type="entry name" value="DUF397"/>
</dbReference>
<dbReference type="Pfam" id="PF04149">
    <property type="entry name" value="DUF397"/>
    <property type="match status" value="1"/>
</dbReference>
<evidence type="ECO:0000259" key="1">
    <source>
        <dbReference type="Pfam" id="PF04149"/>
    </source>
</evidence>
<sequence>MTSEPDNKPTDMLIWRKSSYSGSGGGQCVEVAAASGVTYVRDSVRTGGPVVRVPATGWAAFVEFAARR</sequence>
<dbReference type="Proteomes" id="UP000695264">
    <property type="component" value="Unassembled WGS sequence"/>
</dbReference>
<reference evidence="2 3" key="1">
    <citation type="submission" date="2020-03" db="EMBL/GenBank/DDBJ databases">
        <title>WGS of actinomycetes isolated from Thailand.</title>
        <authorList>
            <person name="Thawai C."/>
        </authorList>
    </citation>
    <scope>NUCLEOTIDE SEQUENCE [LARGE SCALE GENOMIC DNA]</scope>
    <source>
        <strain evidence="2 3">PLAI 1-29</strain>
    </source>
</reference>
<comment type="caution">
    <text evidence="2">The sequence shown here is derived from an EMBL/GenBank/DDBJ whole genome shotgun (WGS) entry which is preliminary data.</text>
</comment>
<gene>
    <name evidence="2" type="ORF">HCK00_07180</name>
</gene>
<evidence type="ECO:0000313" key="2">
    <source>
        <dbReference type="EMBL" id="NJQ00321.1"/>
    </source>
</evidence>
<accession>A0ABX1BRG3</accession>